<organism evidence="2 3">
    <name type="scientific">Ricinus communis</name>
    <name type="common">Castor bean</name>
    <dbReference type="NCBI Taxonomy" id="3988"/>
    <lineage>
        <taxon>Eukaryota</taxon>
        <taxon>Viridiplantae</taxon>
        <taxon>Streptophyta</taxon>
        <taxon>Embryophyta</taxon>
        <taxon>Tracheophyta</taxon>
        <taxon>Spermatophyta</taxon>
        <taxon>Magnoliopsida</taxon>
        <taxon>eudicotyledons</taxon>
        <taxon>Gunneridae</taxon>
        <taxon>Pentapetalae</taxon>
        <taxon>rosids</taxon>
        <taxon>fabids</taxon>
        <taxon>Malpighiales</taxon>
        <taxon>Euphorbiaceae</taxon>
        <taxon>Acalyphoideae</taxon>
        <taxon>Acalypheae</taxon>
        <taxon>Ricinus</taxon>
    </lineage>
</organism>
<gene>
    <name evidence="2" type="ORF">RCOM_2130410</name>
</gene>
<accession>B9TLY3</accession>
<dbReference type="EMBL" id="EQ987688">
    <property type="protein sequence ID" value="EEF23130.1"/>
    <property type="molecule type" value="Genomic_DNA"/>
</dbReference>
<evidence type="ECO:0000313" key="3">
    <source>
        <dbReference type="Proteomes" id="UP000008311"/>
    </source>
</evidence>
<keyword evidence="3" id="KW-1185">Reference proteome</keyword>
<dbReference type="Proteomes" id="UP000008311">
    <property type="component" value="Unassembled WGS sequence"/>
</dbReference>
<evidence type="ECO:0000256" key="1">
    <source>
        <dbReference type="SAM" id="MobiDB-lite"/>
    </source>
</evidence>
<protein>
    <submittedName>
        <fullName evidence="2">Uncharacterized protein</fullName>
    </submittedName>
</protein>
<dbReference type="AlphaFoldDB" id="B9TLY3"/>
<name>B9TLY3_RICCO</name>
<reference evidence="3" key="1">
    <citation type="journal article" date="2010" name="Nat. Biotechnol.">
        <title>Draft genome sequence of the oilseed species Ricinus communis.</title>
        <authorList>
            <person name="Chan A.P."/>
            <person name="Crabtree J."/>
            <person name="Zhao Q."/>
            <person name="Lorenzi H."/>
            <person name="Orvis J."/>
            <person name="Puiu D."/>
            <person name="Melake-Berhan A."/>
            <person name="Jones K.M."/>
            <person name="Redman J."/>
            <person name="Chen G."/>
            <person name="Cahoon E.B."/>
            <person name="Gedil M."/>
            <person name="Stanke M."/>
            <person name="Haas B.J."/>
            <person name="Wortman J.R."/>
            <person name="Fraser-Liggett C.M."/>
            <person name="Ravel J."/>
            <person name="Rabinowicz P.D."/>
        </authorList>
    </citation>
    <scope>NUCLEOTIDE SEQUENCE [LARGE SCALE GENOMIC DNA]</scope>
    <source>
        <strain evidence="3">cv. Hale</strain>
    </source>
</reference>
<sequence>MSSASTGMEAERPSVAIVRPSFESEAASRNRRGSTAFPSRPVCIARMLQLAQVASLTRDLIRAISLQRRASSNHPRYA</sequence>
<feature type="region of interest" description="Disordered" evidence="1">
    <location>
        <begin position="1"/>
        <end position="37"/>
    </location>
</feature>
<dbReference type="InParanoid" id="B9TLY3"/>
<evidence type="ECO:0000313" key="2">
    <source>
        <dbReference type="EMBL" id="EEF23130.1"/>
    </source>
</evidence>
<proteinExistence type="predicted"/>